<feature type="domain" description="Glycosyl transferase family 1" evidence="3">
    <location>
        <begin position="189"/>
        <end position="353"/>
    </location>
</feature>
<keyword evidence="2 5" id="KW-0808">Transferase</keyword>
<dbReference type="PANTHER" id="PTHR45947:SF3">
    <property type="entry name" value="SULFOQUINOVOSYL TRANSFERASE SQD2"/>
    <property type="match status" value="1"/>
</dbReference>
<sequence length="381" mass="42444">MSMTKVLFYTEAWGIGGIESFVMNTVETLNRDEFSFDIFSTHDWSDVHDERISQLHGHRYVVFKGNKPGFIKRLLDSSKAWDTLLSQRRYDVVHINAMNGLGFVYSAIAKRHKVPVRIVHSHNSRFGSGSKTVKTIAHIIGKTVFGGSATSCLACSQDAGTYLFGRKKFTTIHNGIDTEKYVFDEGKRIEMRQRFGLSQDALVFGAVGRLSEAKNPLFQVDVLCDLCGKKMPAYLLLVGDGPLNEKIKAYAEEQGVTDRLIMPGAATPESAMQVQDYLSMLDVFSMPSAFEGFPIAAIEAYANGLDLALSEAVPVIGDTEDAEMHLPIDDASQWADAIQQIQVQMKAKNRLGNRPEKARKARSLGYDRKQVTRTLEELYQG</sequence>
<accession>A0A5N6S2L8</accession>
<dbReference type="RefSeq" id="WP_152581198.1">
    <property type="nucleotide sequence ID" value="NZ_QDAG01000008.1"/>
</dbReference>
<comment type="caution">
    <text evidence="5">The sequence shown here is derived from an EMBL/GenBank/DDBJ whole genome shotgun (WGS) entry which is preliminary data.</text>
</comment>
<evidence type="ECO:0000313" key="6">
    <source>
        <dbReference type="Proteomes" id="UP000325415"/>
    </source>
</evidence>
<name>A0A5N6S2L8_9BIFI</name>
<keyword evidence="6" id="KW-1185">Reference proteome</keyword>
<dbReference type="OrthoDB" id="9790710at2"/>
<gene>
    <name evidence="5" type="ORF">DDE84_08080</name>
</gene>
<evidence type="ECO:0000256" key="2">
    <source>
        <dbReference type="ARBA" id="ARBA00022679"/>
    </source>
</evidence>
<dbReference type="InterPro" id="IPR028098">
    <property type="entry name" value="Glyco_trans_4-like_N"/>
</dbReference>
<dbReference type="PANTHER" id="PTHR45947">
    <property type="entry name" value="SULFOQUINOVOSYL TRANSFERASE SQD2"/>
    <property type="match status" value="1"/>
</dbReference>
<dbReference type="SUPFAM" id="SSF53756">
    <property type="entry name" value="UDP-Glycosyltransferase/glycogen phosphorylase"/>
    <property type="match status" value="1"/>
</dbReference>
<dbReference type="GeneID" id="78127638"/>
<evidence type="ECO:0000313" key="5">
    <source>
        <dbReference type="EMBL" id="KAE8127436.1"/>
    </source>
</evidence>
<feature type="domain" description="Glycosyltransferase subfamily 4-like N-terminal" evidence="4">
    <location>
        <begin position="15"/>
        <end position="180"/>
    </location>
</feature>
<dbReference type="Proteomes" id="UP000325415">
    <property type="component" value="Unassembled WGS sequence"/>
</dbReference>
<dbReference type="Pfam" id="PF00534">
    <property type="entry name" value="Glycos_transf_1"/>
    <property type="match status" value="1"/>
</dbReference>
<dbReference type="Gene3D" id="3.40.50.2000">
    <property type="entry name" value="Glycogen Phosphorylase B"/>
    <property type="match status" value="2"/>
</dbReference>
<dbReference type="InterPro" id="IPR050194">
    <property type="entry name" value="Glycosyltransferase_grp1"/>
</dbReference>
<dbReference type="InterPro" id="IPR001296">
    <property type="entry name" value="Glyco_trans_1"/>
</dbReference>
<dbReference type="AlphaFoldDB" id="A0A5N6S2L8"/>
<keyword evidence="1" id="KW-0328">Glycosyltransferase</keyword>
<evidence type="ECO:0000256" key="1">
    <source>
        <dbReference type="ARBA" id="ARBA00022676"/>
    </source>
</evidence>
<dbReference type="Pfam" id="PF13439">
    <property type="entry name" value="Glyco_transf_4"/>
    <property type="match status" value="1"/>
</dbReference>
<evidence type="ECO:0000259" key="3">
    <source>
        <dbReference type="Pfam" id="PF00534"/>
    </source>
</evidence>
<dbReference type="EMBL" id="QDAG01000008">
    <property type="protein sequence ID" value="KAE8127436.1"/>
    <property type="molecule type" value="Genomic_DNA"/>
</dbReference>
<reference evidence="5 6" key="1">
    <citation type="submission" date="2018-04" db="EMBL/GenBank/DDBJ databases">
        <authorList>
            <person name="Eckel V.P."/>
            <person name="Vogel R.F."/>
        </authorList>
    </citation>
    <scope>NUCLEOTIDE SEQUENCE [LARGE SCALE GENOMIC DNA]</scope>
    <source>
        <strain evidence="6">TMW 2.1764</strain>
    </source>
</reference>
<evidence type="ECO:0000259" key="4">
    <source>
        <dbReference type="Pfam" id="PF13439"/>
    </source>
</evidence>
<proteinExistence type="predicted"/>
<organism evidence="5 6">
    <name type="scientific">Bifidobacterium tibiigranuli</name>
    <dbReference type="NCBI Taxonomy" id="2172043"/>
    <lineage>
        <taxon>Bacteria</taxon>
        <taxon>Bacillati</taxon>
        <taxon>Actinomycetota</taxon>
        <taxon>Actinomycetes</taxon>
        <taxon>Bifidobacteriales</taxon>
        <taxon>Bifidobacteriaceae</taxon>
        <taxon>Bifidobacterium</taxon>
    </lineage>
</organism>
<dbReference type="GO" id="GO:1901137">
    <property type="term" value="P:carbohydrate derivative biosynthetic process"/>
    <property type="evidence" value="ECO:0007669"/>
    <property type="project" value="UniProtKB-ARBA"/>
</dbReference>
<protein>
    <submittedName>
        <fullName evidence="5">Glycosyltransferase family 1 protein</fullName>
    </submittedName>
</protein>
<dbReference type="GO" id="GO:0016757">
    <property type="term" value="F:glycosyltransferase activity"/>
    <property type="evidence" value="ECO:0007669"/>
    <property type="project" value="UniProtKB-KW"/>
</dbReference>